<sequence length="51" mass="5916">MAKDVLCDVDTCKYWVEGNKCDADKIFITSHVYEAETVKETDCKTFEKKVH</sequence>
<organism evidence="2 3">
    <name type="scientific">Pueribacillus theae</name>
    <dbReference type="NCBI Taxonomy" id="2171751"/>
    <lineage>
        <taxon>Bacteria</taxon>
        <taxon>Bacillati</taxon>
        <taxon>Bacillota</taxon>
        <taxon>Bacilli</taxon>
        <taxon>Bacillales</taxon>
        <taxon>Bacillaceae</taxon>
        <taxon>Pueribacillus</taxon>
    </lineage>
</organism>
<dbReference type="OrthoDB" id="1681234at2"/>
<accession>A0A2U1JXV7</accession>
<dbReference type="Proteomes" id="UP000245998">
    <property type="component" value="Unassembled WGS sequence"/>
</dbReference>
<dbReference type="EMBL" id="QCZG01000024">
    <property type="protein sequence ID" value="PWA10050.1"/>
    <property type="molecule type" value="Genomic_DNA"/>
</dbReference>
<proteinExistence type="predicted"/>
<dbReference type="AlphaFoldDB" id="A0A2U1JXV7"/>
<evidence type="ECO:0000259" key="1">
    <source>
        <dbReference type="Pfam" id="PF07561"/>
    </source>
</evidence>
<feature type="domain" description="DUF1540" evidence="1">
    <location>
        <begin position="5"/>
        <end position="46"/>
    </location>
</feature>
<keyword evidence="3" id="KW-1185">Reference proteome</keyword>
<name>A0A2U1JXV7_9BACI</name>
<evidence type="ECO:0000313" key="3">
    <source>
        <dbReference type="Proteomes" id="UP000245998"/>
    </source>
</evidence>
<gene>
    <name evidence="2" type="ORF">DCC39_11680</name>
</gene>
<comment type="caution">
    <text evidence="2">The sequence shown here is derived from an EMBL/GenBank/DDBJ whole genome shotgun (WGS) entry which is preliminary data.</text>
</comment>
<reference evidence="2 3" key="1">
    <citation type="submission" date="2018-04" db="EMBL/GenBank/DDBJ databases">
        <title>Camelliibacillus theae gen. nov., sp. nov., isolated from Pu'er tea.</title>
        <authorList>
            <person name="Niu L."/>
        </authorList>
    </citation>
    <scope>NUCLEOTIDE SEQUENCE [LARGE SCALE GENOMIC DNA]</scope>
    <source>
        <strain evidence="2 3">T8</strain>
    </source>
</reference>
<protein>
    <submittedName>
        <fullName evidence="2">DUF1540 domain-containing protein</fullName>
    </submittedName>
</protein>
<dbReference type="RefSeq" id="WP_116555084.1">
    <property type="nucleotide sequence ID" value="NZ_QCZG01000024.1"/>
</dbReference>
<dbReference type="InterPro" id="IPR011437">
    <property type="entry name" value="DUF1540"/>
</dbReference>
<evidence type="ECO:0000313" key="2">
    <source>
        <dbReference type="EMBL" id="PWA10050.1"/>
    </source>
</evidence>
<dbReference type="Pfam" id="PF07561">
    <property type="entry name" value="DUF1540"/>
    <property type="match status" value="1"/>
</dbReference>